<comment type="caution">
    <text evidence="3">The sequence shown here is derived from an EMBL/GenBank/DDBJ whole genome shotgun (WGS) entry which is preliminary data.</text>
</comment>
<dbReference type="InterPro" id="IPR013655">
    <property type="entry name" value="PAS_fold_3"/>
</dbReference>
<accession>A0A5B1LHJ4</accession>
<proteinExistence type="predicted"/>
<dbReference type="RefSeq" id="WP_149728604.1">
    <property type="nucleotide sequence ID" value="NZ_VUJV01000003.1"/>
</dbReference>
<dbReference type="SUPFAM" id="SSF55785">
    <property type="entry name" value="PYP-like sensor domain (PAS domain)"/>
    <property type="match status" value="1"/>
</dbReference>
<evidence type="ECO:0000256" key="1">
    <source>
        <dbReference type="SAM" id="MobiDB-lite"/>
    </source>
</evidence>
<feature type="domain" description="ANTAR" evidence="2">
    <location>
        <begin position="128"/>
        <end position="189"/>
    </location>
</feature>
<evidence type="ECO:0000313" key="4">
    <source>
        <dbReference type="Proteomes" id="UP000325003"/>
    </source>
</evidence>
<dbReference type="SUPFAM" id="SSF52172">
    <property type="entry name" value="CheY-like"/>
    <property type="match status" value="1"/>
</dbReference>
<feature type="compositionally biased region" description="Basic and acidic residues" evidence="1">
    <location>
        <begin position="1"/>
        <end position="17"/>
    </location>
</feature>
<dbReference type="InterPro" id="IPR035965">
    <property type="entry name" value="PAS-like_dom_sf"/>
</dbReference>
<dbReference type="AlphaFoldDB" id="A0A5B1LHJ4"/>
<dbReference type="Gene3D" id="1.10.10.10">
    <property type="entry name" value="Winged helix-like DNA-binding domain superfamily/Winged helix DNA-binding domain"/>
    <property type="match status" value="1"/>
</dbReference>
<dbReference type="InterPro" id="IPR011006">
    <property type="entry name" value="CheY-like_superfamily"/>
</dbReference>
<keyword evidence="4" id="KW-1185">Reference proteome</keyword>
<dbReference type="SMART" id="SM01012">
    <property type="entry name" value="ANTAR"/>
    <property type="match status" value="1"/>
</dbReference>
<protein>
    <submittedName>
        <fullName evidence="3">ANTAR domain-containing protein</fullName>
    </submittedName>
</protein>
<dbReference type="Proteomes" id="UP000325003">
    <property type="component" value="Unassembled WGS sequence"/>
</dbReference>
<dbReference type="GO" id="GO:0003723">
    <property type="term" value="F:RNA binding"/>
    <property type="evidence" value="ECO:0007669"/>
    <property type="project" value="InterPro"/>
</dbReference>
<evidence type="ECO:0000259" key="2">
    <source>
        <dbReference type="PROSITE" id="PS50921"/>
    </source>
</evidence>
<organism evidence="3 4">
    <name type="scientific">Nocardioides humilatus</name>
    <dbReference type="NCBI Taxonomy" id="2607660"/>
    <lineage>
        <taxon>Bacteria</taxon>
        <taxon>Bacillati</taxon>
        <taxon>Actinomycetota</taxon>
        <taxon>Actinomycetes</taxon>
        <taxon>Propionibacteriales</taxon>
        <taxon>Nocardioidaceae</taxon>
        <taxon>Nocardioides</taxon>
    </lineage>
</organism>
<evidence type="ECO:0000313" key="3">
    <source>
        <dbReference type="EMBL" id="KAA1419270.1"/>
    </source>
</evidence>
<dbReference type="InterPro" id="IPR036388">
    <property type="entry name" value="WH-like_DNA-bd_sf"/>
</dbReference>
<dbReference type="InterPro" id="IPR005561">
    <property type="entry name" value="ANTAR"/>
</dbReference>
<dbReference type="Pfam" id="PF03861">
    <property type="entry name" value="ANTAR"/>
    <property type="match status" value="1"/>
</dbReference>
<name>A0A5B1LHJ4_9ACTN</name>
<dbReference type="PROSITE" id="PS50921">
    <property type="entry name" value="ANTAR"/>
    <property type="match status" value="1"/>
</dbReference>
<dbReference type="Pfam" id="PF08447">
    <property type="entry name" value="PAS_3"/>
    <property type="match status" value="1"/>
</dbReference>
<dbReference type="EMBL" id="VUJV01000003">
    <property type="protein sequence ID" value="KAA1419270.1"/>
    <property type="molecule type" value="Genomic_DNA"/>
</dbReference>
<gene>
    <name evidence="3" type="ORF">F0U44_12555</name>
</gene>
<reference evidence="3 4" key="2">
    <citation type="submission" date="2019-09" db="EMBL/GenBank/DDBJ databases">
        <authorList>
            <person name="Jin C."/>
        </authorList>
    </citation>
    <scope>NUCLEOTIDE SEQUENCE [LARGE SCALE GENOMIC DNA]</scope>
    <source>
        <strain evidence="3 4">BN130099</strain>
    </source>
</reference>
<feature type="region of interest" description="Disordered" evidence="1">
    <location>
        <begin position="1"/>
        <end position="21"/>
    </location>
</feature>
<dbReference type="Gene3D" id="3.30.450.20">
    <property type="entry name" value="PAS domain"/>
    <property type="match status" value="1"/>
</dbReference>
<sequence length="235" mass="25932">MIEEKDAAPRGEARAAEARQTGSFEYDVKADRWHWDDDVFTIHGYRPGEVEPTTELFLRHKHDGDRERVEELFWRAVTTGEPLTMSYRLIVRDEVRRVVFVGSGERGPGGEVERLTGYYLDLTPEFDAANAAAAAAAVEASAAARDTIEQAKGVLMLGYGLDPDAAFAMLRWWSRNRNVKLRELAEGLIDVAQSGTVSHPGLRNLLDGLLHDLTAPTPLAPTPAAPTDRPIANPD</sequence>
<reference evidence="3 4" key="1">
    <citation type="submission" date="2019-09" db="EMBL/GenBank/DDBJ databases">
        <title>Nocardioides panacisoli sp. nov., isolated from the soil of a ginseng field.</title>
        <authorList>
            <person name="Cho C."/>
        </authorList>
    </citation>
    <scope>NUCLEOTIDE SEQUENCE [LARGE SCALE GENOMIC DNA]</scope>
    <source>
        <strain evidence="3 4">BN130099</strain>
    </source>
</reference>